<dbReference type="GO" id="GO:0016887">
    <property type="term" value="F:ATP hydrolysis activity"/>
    <property type="evidence" value="ECO:0007669"/>
    <property type="project" value="InterPro"/>
</dbReference>
<keyword evidence="12" id="KW-0378">Hydrolase</keyword>
<feature type="domain" description="AAA+ ATPase" evidence="14">
    <location>
        <begin position="318"/>
        <end position="466"/>
    </location>
</feature>
<dbReference type="Pfam" id="PF17862">
    <property type="entry name" value="AAA_lid_3"/>
    <property type="match status" value="1"/>
</dbReference>
<dbReference type="InterPro" id="IPR003593">
    <property type="entry name" value="AAA+_ATPase"/>
</dbReference>
<dbReference type="InterPro" id="IPR039812">
    <property type="entry name" value="Vesicle-fus_ATPase"/>
</dbReference>
<dbReference type="CDD" id="cd00009">
    <property type="entry name" value="AAA"/>
    <property type="match status" value="1"/>
</dbReference>
<evidence type="ECO:0000256" key="1">
    <source>
        <dbReference type="ARBA" id="ARBA00004496"/>
    </source>
</evidence>
<proteinExistence type="inferred from homology"/>
<protein>
    <recommendedName>
        <fullName evidence="12">Vesicular-fusion protein SEC18</fullName>
    </recommendedName>
</protein>
<reference evidence="16" key="2">
    <citation type="submission" date="2021-02" db="EMBL/GenBank/DDBJ databases">
        <title>Aspergillus puulaauensis MK2 genome sequence.</title>
        <authorList>
            <person name="Futagami T."/>
            <person name="Mori K."/>
            <person name="Kadooka C."/>
            <person name="Tanaka T."/>
        </authorList>
    </citation>
    <scope>NUCLEOTIDE SEQUENCE</scope>
    <source>
        <strain evidence="16">MK2</strain>
    </source>
</reference>
<evidence type="ECO:0000256" key="6">
    <source>
        <dbReference type="ARBA" id="ARBA00022741"/>
    </source>
</evidence>
<dbReference type="OrthoDB" id="9982946at2759"/>
<evidence type="ECO:0000256" key="10">
    <source>
        <dbReference type="ARBA" id="ARBA00043946"/>
    </source>
</evidence>
<dbReference type="Pfam" id="PF02162">
    <property type="entry name" value="XYPPX"/>
    <property type="match status" value="1"/>
</dbReference>
<sequence length="830" mass="90790">MFGGRSPFGSNNPQREGYSRPPQGYPPQGYPPQQGAPGYGSPSPRQPAPGGRPLPQAPMGGRPSEGGWRLKVMENADKGYQFRNFVALSTQDFPRAQFGQEDILIIVNNRNVFTARPADGFPPGYIGLSGVQRPWAGAGLRDELLIQIYDPFRQGGEAYLGSADIEVRFAGKSRTDELYDQDDLAASVIKNFESQLFAPGQPVLMDHRGIPLQLRVKTILRVSLTSEKETSKEPETDPTARGILTKHTMINFFKDPESNIQIKPAKNRPAANAIIQPDFNTEKMGIGGLDSEFHTIFRRAFASRIFPPDIVQKLGIQHVKGILLFGPPGTGKTLLARQIGKMLNAKEPKIINGPEVLNKFVGQSEENIRKLFADAEREYKEKGDESELHIIIFDELDAVCKQRGSGAGGGTGVGDSVVNQLLSKMDGVDQLNNILLIGMTNRKDMIDDALLRPGRLEVHVEISLPDEAGRAQILGIHTQNMSQSDLLDPSVDVAELASLTKNYSGAEIAGLVKAATSFAFNRHIDSGKTVRVKDDAAEMKVNHSDFIHALDEIQPAYGVSEDEIKRCIEHGIITYSEKIGGVLKDGEALAKGLGHPDQTPLWSVLFNGPPGSGKTALAAQIALDSGAPFIKMICPEDIAGFSEQAKIQHILRVFNDAYKSQTSVVVVDDIETIIDYVSVGPRFSNSVLQTLKVLFKKRPPKNRRLLVLATTSQRALMKELNIYTSFNSDIDVPNVTSHEELNHVMAKSGVFTNEQIAEALARIDTLKGETAYSITFGVGIKKVFDGIELAKKTPTELVNQFVRFVNSAVQEGALATRGPRVQAAEEFEFS</sequence>
<comment type="similarity">
    <text evidence="2 12">Belongs to the AAA ATPase family.</text>
</comment>
<evidence type="ECO:0000256" key="2">
    <source>
        <dbReference type="ARBA" id="ARBA00006914"/>
    </source>
</evidence>
<accession>A0A7R8AL04</accession>
<dbReference type="FunFam" id="1.10.8.60:FF:000026">
    <property type="entry name" value="vesicle-fusing ATPase isoform X1"/>
    <property type="match status" value="1"/>
</dbReference>
<evidence type="ECO:0000313" key="17">
    <source>
        <dbReference type="Proteomes" id="UP000654913"/>
    </source>
</evidence>
<dbReference type="InterPro" id="IPR041569">
    <property type="entry name" value="AAA_lid_3"/>
</dbReference>
<dbReference type="InterPro" id="IPR027417">
    <property type="entry name" value="P-loop_NTPase"/>
</dbReference>
<keyword evidence="17" id="KW-1185">Reference proteome</keyword>
<dbReference type="Pfam" id="PF02359">
    <property type="entry name" value="CDC48_N"/>
    <property type="match status" value="1"/>
</dbReference>
<evidence type="ECO:0000256" key="8">
    <source>
        <dbReference type="ARBA" id="ARBA00022892"/>
    </source>
</evidence>
<dbReference type="GO" id="GO:0006891">
    <property type="term" value="P:intra-Golgi vesicle-mediated transport"/>
    <property type="evidence" value="ECO:0007669"/>
    <property type="project" value="TreeGrafter"/>
</dbReference>
<evidence type="ECO:0000256" key="11">
    <source>
        <dbReference type="ARBA" id="ARBA00056429"/>
    </source>
</evidence>
<dbReference type="GO" id="GO:0043001">
    <property type="term" value="P:Golgi to plasma membrane protein transport"/>
    <property type="evidence" value="ECO:0007669"/>
    <property type="project" value="TreeGrafter"/>
</dbReference>
<feature type="compositionally biased region" description="Low complexity" evidence="13">
    <location>
        <begin position="31"/>
        <end position="43"/>
    </location>
</feature>
<dbReference type="GO" id="GO:0005524">
    <property type="term" value="F:ATP binding"/>
    <property type="evidence" value="ECO:0007669"/>
    <property type="project" value="UniProtKB-UniRule"/>
</dbReference>
<dbReference type="SUPFAM" id="SSF54585">
    <property type="entry name" value="Cdc48 domain 2-like"/>
    <property type="match status" value="1"/>
</dbReference>
<dbReference type="AlphaFoldDB" id="A0A7R8AL04"/>
<evidence type="ECO:0000259" key="15">
    <source>
        <dbReference type="SMART" id="SM01073"/>
    </source>
</evidence>
<keyword evidence="3 12" id="KW-0813">Transport</keyword>
<keyword evidence="6 12" id="KW-0547">Nucleotide-binding</keyword>
<dbReference type="FunFam" id="2.40.40.20:FF:000012">
    <property type="entry name" value="Vesicle-fusing ATPase protein"/>
    <property type="match status" value="1"/>
</dbReference>
<reference evidence="16" key="1">
    <citation type="submission" date="2021-01" db="EMBL/GenBank/DDBJ databases">
        <authorList>
            <consortium name="Aspergillus puulaauensis MK2 genome sequencing consortium"/>
            <person name="Kazuki M."/>
            <person name="Futagami T."/>
        </authorList>
    </citation>
    <scope>NUCLEOTIDE SEQUENCE</scope>
    <source>
        <strain evidence="16">MK2</strain>
    </source>
</reference>
<feature type="region of interest" description="Disordered" evidence="13">
    <location>
        <begin position="1"/>
        <end position="67"/>
    </location>
</feature>
<dbReference type="Pfam" id="PF00004">
    <property type="entry name" value="AAA"/>
    <property type="match status" value="2"/>
</dbReference>
<evidence type="ECO:0000256" key="13">
    <source>
        <dbReference type="SAM" id="MobiDB-lite"/>
    </source>
</evidence>
<evidence type="ECO:0000256" key="12">
    <source>
        <dbReference type="RuleBase" id="RU367045"/>
    </source>
</evidence>
<evidence type="ECO:0000256" key="3">
    <source>
        <dbReference type="ARBA" id="ARBA00022448"/>
    </source>
</evidence>
<keyword evidence="9 12" id="KW-0653">Protein transport</keyword>
<organism evidence="16 17">
    <name type="scientific">Aspergillus puulaauensis</name>
    <dbReference type="NCBI Taxonomy" id="1220207"/>
    <lineage>
        <taxon>Eukaryota</taxon>
        <taxon>Fungi</taxon>
        <taxon>Dikarya</taxon>
        <taxon>Ascomycota</taxon>
        <taxon>Pezizomycotina</taxon>
        <taxon>Eurotiomycetes</taxon>
        <taxon>Eurotiomycetidae</taxon>
        <taxon>Eurotiales</taxon>
        <taxon>Aspergillaceae</taxon>
        <taxon>Aspergillus</taxon>
    </lineage>
</organism>
<evidence type="ECO:0000256" key="7">
    <source>
        <dbReference type="ARBA" id="ARBA00022840"/>
    </source>
</evidence>
<dbReference type="InterPro" id="IPR006031">
    <property type="entry name" value="XYPPX"/>
</dbReference>
<dbReference type="SMART" id="SM00382">
    <property type="entry name" value="AAA"/>
    <property type="match status" value="2"/>
</dbReference>
<evidence type="ECO:0000313" key="16">
    <source>
        <dbReference type="EMBL" id="BCS22197.1"/>
    </source>
</evidence>
<keyword evidence="5" id="KW-0677">Repeat</keyword>
<dbReference type="Gene3D" id="1.10.8.60">
    <property type="match status" value="2"/>
</dbReference>
<dbReference type="PROSITE" id="PS00674">
    <property type="entry name" value="AAA"/>
    <property type="match status" value="1"/>
</dbReference>
<dbReference type="InterPro" id="IPR003959">
    <property type="entry name" value="ATPase_AAA_core"/>
</dbReference>
<keyword evidence="4 12" id="KW-0963">Cytoplasm</keyword>
<dbReference type="SMART" id="SM01073">
    <property type="entry name" value="CDC48_N"/>
    <property type="match status" value="1"/>
</dbReference>
<gene>
    <name evidence="16" type="primary">SEC18</name>
    <name evidence="16" type="ORF">APUU_30422A</name>
</gene>
<feature type="domain" description="AAA+ ATPase" evidence="14">
    <location>
        <begin position="600"/>
        <end position="736"/>
    </location>
</feature>
<dbReference type="PANTHER" id="PTHR23078:SF3">
    <property type="entry name" value="VESICLE-FUSING ATPASE"/>
    <property type="match status" value="1"/>
</dbReference>
<dbReference type="KEGG" id="apuu:APUU_30422A"/>
<evidence type="ECO:0000256" key="4">
    <source>
        <dbReference type="ARBA" id="ARBA00022490"/>
    </source>
</evidence>
<comment type="function">
    <text evidence="11 12">Required for vesicle-mediated transport. Catalyzes the fusion of transport vesicles within the Golgi cisternae. Is also required for transport from the endoplasmic reticulum to the Golgi stack. Seems to function as a fusion protein required for the delivery of cargo proteins to all compartments of the Golgi stack independent of vesicle origin.</text>
</comment>
<name>A0A7R8AL04_9EURO</name>
<dbReference type="SUPFAM" id="SSF52540">
    <property type="entry name" value="P-loop containing nucleoside triphosphate hydrolases"/>
    <property type="match status" value="2"/>
</dbReference>
<dbReference type="SUPFAM" id="SSF50692">
    <property type="entry name" value="ADC-like"/>
    <property type="match status" value="1"/>
</dbReference>
<dbReference type="GeneID" id="64972202"/>
<evidence type="ECO:0000259" key="14">
    <source>
        <dbReference type="SMART" id="SM00382"/>
    </source>
</evidence>
<dbReference type="InterPro" id="IPR003960">
    <property type="entry name" value="ATPase_AAA_CS"/>
</dbReference>
<comment type="subcellular location">
    <subcellularLocation>
        <location evidence="10">Cell projection</location>
        <location evidence="10">Rhabdomere membrane</location>
        <topology evidence="10">Multi-pass membrane protein</topology>
    </subcellularLocation>
    <subcellularLocation>
        <location evidence="1 12">Cytoplasm</location>
    </subcellularLocation>
</comment>
<dbReference type="Gene3D" id="3.10.330.10">
    <property type="match status" value="1"/>
</dbReference>
<keyword evidence="8 12" id="KW-0931">ER-Golgi transport</keyword>
<dbReference type="PANTHER" id="PTHR23078">
    <property type="entry name" value="VESICULAR-FUSION PROTEIN NSF"/>
    <property type="match status" value="1"/>
</dbReference>
<dbReference type="GO" id="GO:0035494">
    <property type="term" value="P:SNARE complex disassembly"/>
    <property type="evidence" value="ECO:0007669"/>
    <property type="project" value="InterPro"/>
</dbReference>
<dbReference type="RefSeq" id="XP_041554391.1">
    <property type="nucleotide sequence ID" value="XM_041701514.1"/>
</dbReference>
<dbReference type="InterPro" id="IPR029067">
    <property type="entry name" value="CDC48_domain_2-like_sf"/>
</dbReference>
<feature type="domain" description="CDC48 N-terminal subdomain" evidence="15">
    <location>
        <begin position="69"/>
        <end position="152"/>
    </location>
</feature>
<evidence type="ECO:0000256" key="9">
    <source>
        <dbReference type="ARBA" id="ARBA00022927"/>
    </source>
</evidence>
<dbReference type="Pfam" id="PF02933">
    <property type="entry name" value="CDC48_2"/>
    <property type="match status" value="1"/>
</dbReference>
<dbReference type="GO" id="GO:0005795">
    <property type="term" value="C:Golgi stack"/>
    <property type="evidence" value="ECO:0007669"/>
    <property type="project" value="TreeGrafter"/>
</dbReference>
<feature type="compositionally biased region" description="Pro residues" evidence="13">
    <location>
        <begin position="44"/>
        <end position="56"/>
    </location>
</feature>
<evidence type="ECO:0000256" key="5">
    <source>
        <dbReference type="ARBA" id="ARBA00022737"/>
    </source>
</evidence>
<dbReference type="InterPro" id="IPR009010">
    <property type="entry name" value="Asp_de-COase-like_dom_sf"/>
</dbReference>
<dbReference type="Gene3D" id="3.40.50.300">
    <property type="entry name" value="P-loop containing nucleotide triphosphate hydrolases"/>
    <property type="match status" value="2"/>
</dbReference>
<dbReference type="EMBL" id="AP024445">
    <property type="protein sequence ID" value="BCS22197.1"/>
    <property type="molecule type" value="Genomic_DNA"/>
</dbReference>
<dbReference type="Proteomes" id="UP000654913">
    <property type="component" value="Chromosome 3"/>
</dbReference>
<dbReference type="FunFam" id="3.40.50.300:FF:000166">
    <property type="entry name" value="vesicle-fusing ATPase isoform X1"/>
    <property type="match status" value="1"/>
</dbReference>
<dbReference type="FunFam" id="3.40.50.300:FF:000187">
    <property type="entry name" value="Vesicular-fusion ATPase SEC18"/>
    <property type="match status" value="1"/>
</dbReference>
<keyword evidence="7 12" id="KW-0067">ATP-binding</keyword>
<dbReference type="InterPro" id="IPR003338">
    <property type="entry name" value="CDC4_N-term_subdom"/>
</dbReference>
<dbReference type="InterPro" id="IPR004201">
    <property type="entry name" value="Cdc48_dom2"/>
</dbReference>
<dbReference type="Gene3D" id="2.40.40.20">
    <property type="match status" value="1"/>
</dbReference>